<feature type="transmembrane region" description="Helical" evidence="6">
    <location>
        <begin position="253"/>
        <end position="274"/>
    </location>
</feature>
<evidence type="ECO:0000256" key="2">
    <source>
        <dbReference type="ARBA" id="ARBA00022692"/>
    </source>
</evidence>
<feature type="transmembrane region" description="Helical" evidence="6">
    <location>
        <begin position="369"/>
        <end position="390"/>
    </location>
</feature>
<comment type="subcellular location">
    <subcellularLocation>
        <location evidence="1">Cell membrane</location>
        <topology evidence="1">Multi-pass membrane protein</topology>
    </subcellularLocation>
</comment>
<dbReference type="Pfam" id="PF07690">
    <property type="entry name" value="MFS_1"/>
    <property type="match status" value="1"/>
</dbReference>
<dbReference type="PROSITE" id="PS50850">
    <property type="entry name" value="MFS"/>
    <property type="match status" value="1"/>
</dbReference>
<dbReference type="InterPro" id="IPR020846">
    <property type="entry name" value="MFS_dom"/>
</dbReference>
<keyword evidence="4 6" id="KW-0472">Membrane</keyword>
<feature type="transmembrane region" description="Helical" evidence="6">
    <location>
        <begin position="81"/>
        <end position="99"/>
    </location>
</feature>
<evidence type="ECO:0000256" key="6">
    <source>
        <dbReference type="SAM" id="Phobius"/>
    </source>
</evidence>
<keyword evidence="9" id="KW-1185">Reference proteome</keyword>
<feature type="transmembrane region" description="Helical" evidence="6">
    <location>
        <begin position="172"/>
        <end position="193"/>
    </location>
</feature>
<accession>A0ABY5K559</accession>
<protein>
    <submittedName>
        <fullName evidence="8">MFS transporter</fullName>
    </submittedName>
</protein>
<sequence length="422" mass="42387">MTASTSQAGPTPSALRRQLAALVAVVAVADFAFGAVNVVHMTSAGLAPPTIGLVLAVAGIASTVVEAPSGALGDLFGQRRMLVVGLVLWGSGQLLFSAASSAWTIAIALVLWAAGIACYSGMPYAMVINGLRAAGRDDLIASTVRRTHVTRWIASAAGALAVFLLVDAADTGMVIAVASVLLLLLAGWVRLTWAESPRRAGRVRDTLLEGARAAVVGELRVIAVVTAISSAGFAVVVLSWQPLAVEAGLPVPSLGAVLVVFTVASAGGAALARFGERRHRAAVTVGTLTLAAVLCTAGWGAAAVVVTLVVGQTALGFVLTVVGMWSHATFPDHLRSTMVSIMGVAGGLSMALTDAVFGVLWSATSITTATGISGVALLALLAAVSPLLLARPVTTPAGALDPTAQTSPSTSDAPARAGGEQP</sequence>
<evidence type="ECO:0000313" key="9">
    <source>
        <dbReference type="Proteomes" id="UP001317322"/>
    </source>
</evidence>
<evidence type="ECO:0000256" key="4">
    <source>
        <dbReference type="ARBA" id="ARBA00023136"/>
    </source>
</evidence>
<dbReference type="CDD" id="cd06174">
    <property type="entry name" value="MFS"/>
    <property type="match status" value="1"/>
</dbReference>
<feature type="transmembrane region" description="Helical" evidence="6">
    <location>
        <begin position="221"/>
        <end position="241"/>
    </location>
</feature>
<dbReference type="EMBL" id="CP101989">
    <property type="protein sequence ID" value="UUI65584.1"/>
    <property type="molecule type" value="Genomic_DNA"/>
</dbReference>
<evidence type="ECO:0000256" key="3">
    <source>
        <dbReference type="ARBA" id="ARBA00022989"/>
    </source>
</evidence>
<evidence type="ECO:0000259" key="7">
    <source>
        <dbReference type="PROSITE" id="PS50850"/>
    </source>
</evidence>
<dbReference type="PANTHER" id="PTHR23530:SF1">
    <property type="entry name" value="PERMEASE, MAJOR FACILITATOR SUPERFAMILY-RELATED"/>
    <property type="match status" value="1"/>
</dbReference>
<dbReference type="InterPro" id="IPR053160">
    <property type="entry name" value="MFS_DHA3_Transporter"/>
</dbReference>
<gene>
    <name evidence="8" type="ORF">NP075_02265</name>
</gene>
<proteinExistence type="predicted"/>
<feature type="transmembrane region" description="Helical" evidence="6">
    <location>
        <begin position="305"/>
        <end position="326"/>
    </location>
</feature>
<evidence type="ECO:0000256" key="1">
    <source>
        <dbReference type="ARBA" id="ARBA00004651"/>
    </source>
</evidence>
<dbReference type="RefSeq" id="WP_227564880.1">
    <property type="nucleotide sequence ID" value="NZ_CP101989.1"/>
</dbReference>
<feature type="region of interest" description="Disordered" evidence="5">
    <location>
        <begin position="398"/>
        <end position="422"/>
    </location>
</feature>
<dbReference type="SUPFAM" id="SSF103473">
    <property type="entry name" value="MFS general substrate transporter"/>
    <property type="match status" value="1"/>
</dbReference>
<dbReference type="Proteomes" id="UP001317322">
    <property type="component" value="Chromosome"/>
</dbReference>
<feature type="domain" description="Major facilitator superfamily (MFS) profile" evidence="7">
    <location>
        <begin position="1"/>
        <end position="394"/>
    </location>
</feature>
<feature type="transmembrane region" description="Helical" evidence="6">
    <location>
        <begin position="281"/>
        <end position="299"/>
    </location>
</feature>
<dbReference type="InterPro" id="IPR036259">
    <property type="entry name" value="MFS_trans_sf"/>
</dbReference>
<feature type="transmembrane region" description="Helical" evidence="6">
    <location>
        <begin position="105"/>
        <end position="128"/>
    </location>
</feature>
<keyword evidence="2 6" id="KW-0812">Transmembrane</keyword>
<dbReference type="PANTHER" id="PTHR23530">
    <property type="entry name" value="TRANSPORT PROTEIN-RELATED"/>
    <property type="match status" value="1"/>
</dbReference>
<feature type="transmembrane region" description="Helical" evidence="6">
    <location>
        <begin position="50"/>
        <end position="69"/>
    </location>
</feature>
<evidence type="ECO:0000313" key="8">
    <source>
        <dbReference type="EMBL" id="UUI65584.1"/>
    </source>
</evidence>
<feature type="transmembrane region" description="Helical" evidence="6">
    <location>
        <begin position="149"/>
        <end position="166"/>
    </location>
</feature>
<dbReference type="Gene3D" id="1.20.1250.20">
    <property type="entry name" value="MFS general substrate transporter like domains"/>
    <property type="match status" value="1"/>
</dbReference>
<dbReference type="InterPro" id="IPR011701">
    <property type="entry name" value="MFS"/>
</dbReference>
<keyword evidence="3 6" id="KW-1133">Transmembrane helix</keyword>
<feature type="compositionally biased region" description="Polar residues" evidence="5">
    <location>
        <begin position="403"/>
        <end position="412"/>
    </location>
</feature>
<feature type="transmembrane region" description="Helical" evidence="6">
    <location>
        <begin position="338"/>
        <end position="363"/>
    </location>
</feature>
<organism evidence="8 9">
    <name type="scientific">Cellulomonas wangsupingiae</name>
    <dbReference type="NCBI Taxonomy" id="2968085"/>
    <lineage>
        <taxon>Bacteria</taxon>
        <taxon>Bacillati</taxon>
        <taxon>Actinomycetota</taxon>
        <taxon>Actinomycetes</taxon>
        <taxon>Micrococcales</taxon>
        <taxon>Cellulomonadaceae</taxon>
        <taxon>Cellulomonas</taxon>
    </lineage>
</organism>
<name>A0ABY5K559_9CELL</name>
<evidence type="ECO:0000256" key="5">
    <source>
        <dbReference type="SAM" id="MobiDB-lite"/>
    </source>
</evidence>
<reference evidence="8 9" key="1">
    <citation type="submission" date="2022-07" db="EMBL/GenBank/DDBJ databases">
        <title>Novel species in genus cellulomonas.</title>
        <authorList>
            <person name="Ye L."/>
        </authorList>
    </citation>
    <scope>NUCLEOTIDE SEQUENCE [LARGE SCALE GENOMIC DNA]</scope>
    <source>
        <strain evidence="9">zg-Y908</strain>
    </source>
</reference>